<comment type="caution">
    <text evidence="2">The sequence shown here is derived from an EMBL/GenBank/DDBJ whole genome shotgun (WGS) entry which is preliminary data.</text>
</comment>
<accession>A0A9K3GLA3</accession>
<gene>
    <name evidence="2" type="ORF">KIPB_008403</name>
</gene>
<name>A0A9K3GLA3_9EUKA</name>
<feature type="transmembrane region" description="Helical" evidence="1">
    <location>
        <begin position="183"/>
        <end position="200"/>
    </location>
</feature>
<reference evidence="2 3" key="1">
    <citation type="journal article" date="2018" name="PLoS ONE">
        <title>The draft genome of Kipferlia bialata reveals reductive genome evolution in fornicate parasites.</title>
        <authorList>
            <person name="Tanifuji G."/>
            <person name="Takabayashi S."/>
            <person name="Kume K."/>
            <person name="Takagi M."/>
            <person name="Nakayama T."/>
            <person name="Kamikawa R."/>
            <person name="Inagaki Y."/>
            <person name="Hashimoto T."/>
        </authorList>
    </citation>
    <scope>NUCLEOTIDE SEQUENCE [LARGE SCALE GENOMIC DNA]</scope>
    <source>
        <strain evidence="2">NY0173</strain>
    </source>
</reference>
<keyword evidence="1" id="KW-1133">Transmembrane helix</keyword>
<dbReference type="Proteomes" id="UP000265618">
    <property type="component" value="Unassembled WGS sequence"/>
</dbReference>
<feature type="transmembrane region" description="Helical" evidence="1">
    <location>
        <begin position="157"/>
        <end position="177"/>
    </location>
</feature>
<feature type="transmembrane region" description="Helical" evidence="1">
    <location>
        <begin position="20"/>
        <end position="46"/>
    </location>
</feature>
<feature type="transmembrane region" description="Helical" evidence="1">
    <location>
        <begin position="96"/>
        <end position="116"/>
    </location>
</feature>
<dbReference type="AlphaFoldDB" id="A0A9K3GLA3"/>
<feature type="transmembrane region" description="Helical" evidence="1">
    <location>
        <begin position="122"/>
        <end position="145"/>
    </location>
</feature>
<sequence>VLALEAGDVLLTPLTGHHTVMPAVMLLTALTLTLWLGPIVTCFCIAKCCYNIDKGDPCCSCCGCNSSKCSPGIKDWGCSSWGCWAVLLTREAPTACCLPVGHIMPWVIAAVWLSALDTTIYVLAWVMLVAWFFISLFGCTCGSCFMDSEFAGLGEPLICSALLNYVGAGLCVWAAYLPSESRGRFFMPLLGVCLSILAFVDTSAHLATRANTWLETTTDERGEKKYTQWYKERL</sequence>
<protein>
    <submittedName>
        <fullName evidence="2">Uncharacterized protein</fullName>
    </submittedName>
</protein>
<organism evidence="2 3">
    <name type="scientific">Kipferlia bialata</name>
    <dbReference type="NCBI Taxonomy" id="797122"/>
    <lineage>
        <taxon>Eukaryota</taxon>
        <taxon>Metamonada</taxon>
        <taxon>Carpediemonas-like organisms</taxon>
        <taxon>Kipferlia</taxon>
    </lineage>
</organism>
<evidence type="ECO:0000313" key="3">
    <source>
        <dbReference type="Proteomes" id="UP000265618"/>
    </source>
</evidence>
<evidence type="ECO:0000313" key="2">
    <source>
        <dbReference type="EMBL" id="GIQ86531.1"/>
    </source>
</evidence>
<keyword evidence="3" id="KW-1185">Reference proteome</keyword>
<feature type="non-terminal residue" evidence="2">
    <location>
        <position position="1"/>
    </location>
</feature>
<dbReference type="EMBL" id="BDIP01002594">
    <property type="protein sequence ID" value="GIQ86531.1"/>
    <property type="molecule type" value="Genomic_DNA"/>
</dbReference>
<proteinExistence type="predicted"/>
<keyword evidence="1" id="KW-0472">Membrane</keyword>
<evidence type="ECO:0000256" key="1">
    <source>
        <dbReference type="SAM" id="Phobius"/>
    </source>
</evidence>
<keyword evidence="1" id="KW-0812">Transmembrane</keyword>